<proteinExistence type="inferred from homology"/>
<dbReference type="NCBIfam" id="TIGR00172">
    <property type="entry name" value="maf"/>
    <property type="match status" value="1"/>
</dbReference>
<evidence type="ECO:0008006" key="4">
    <source>
        <dbReference type="Google" id="ProtNLM"/>
    </source>
</evidence>
<gene>
    <name evidence="3" type="ORF">GM51_2740</name>
</gene>
<organism evidence="3">
    <name type="scientific">freshwater metagenome</name>
    <dbReference type="NCBI Taxonomy" id="449393"/>
    <lineage>
        <taxon>unclassified sequences</taxon>
        <taxon>metagenomes</taxon>
        <taxon>ecological metagenomes</taxon>
    </lineage>
</organism>
<dbReference type="PIRSF" id="PIRSF006305">
    <property type="entry name" value="Maf"/>
    <property type="match status" value="1"/>
</dbReference>
<dbReference type="HAMAP" id="MF_00528">
    <property type="entry name" value="Maf"/>
    <property type="match status" value="1"/>
</dbReference>
<dbReference type="InterPro" id="IPR003697">
    <property type="entry name" value="Maf-like"/>
</dbReference>
<comment type="cofactor">
    <cofactor evidence="1">
        <name>a divalent metal cation</name>
        <dbReference type="ChEBI" id="CHEBI:60240"/>
    </cofactor>
</comment>
<dbReference type="Gene3D" id="3.90.950.10">
    <property type="match status" value="1"/>
</dbReference>
<evidence type="ECO:0000256" key="2">
    <source>
        <dbReference type="ARBA" id="ARBA00022801"/>
    </source>
</evidence>
<dbReference type="Pfam" id="PF02545">
    <property type="entry name" value="Maf"/>
    <property type="match status" value="1"/>
</dbReference>
<evidence type="ECO:0000256" key="1">
    <source>
        <dbReference type="ARBA" id="ARBA00001968"/>
    </source>
</evidence>
<evidence type="ECO:0000313" key="3">
    <source>
        <dbReference type="EMBL" id="KGA21301.1"/>
    </source>
</evidence>
<dbReference type="EMBL" id="JNSL01000009">
    <property type="protein sequence ID" value="KGA21301.1"/>
    <property type="molecule type" value="Genomic_DNA"/>
</dbReference>
<comment type="caution">
    <text evidence="3">The sequence shown here is derived from an EMBL/GenBank/DDBJ whole genome shotgun (WGS) entry which is preliminary data.</text>
</comment>
<dbReference type="GO" id="GO:0047429">
    <property type="term" value="F:nucleoside triphosphate diphosphatase activity"/>
    <property type="evidence" value="ECO:0007669"/>
    <property type="project" value="InterPro"/>
</dbReference>
<name>A0A094R2T2_9ZZZZ</name>
<dbReference type="AlphaFoldDB" id="A0A094R2T2"/>
<keyword evidence="2" id="KW-0378">Hydrolase</keyword>
<dbReference type="SUPFAM" id="SSF52972">
    <property type="entry name" value="ITPase-like"/>
    <property type="match status" value="1"/>
</dbReference>
<dbReference type="PANTHER" id="PTHR43213:SF5">
    <property type="entry name" value="BIFUNCTIONAL DTTP_UTP PYROPHOSPHATASE_METHYLTRANSFERASE PROTEIN-RELATED"/>
    <property type="match status" value="1"/>
</dbReference>
<sequence>MIVSGVDEEDPKLTSLAPREMVIALAILKAHTIKSQVGSEHLIIGCDSTFEFQGKSLGKPLTPELATARCKELRGNFGFLHTGHCIIDTKQGIEISDVSTSKVFFADMTDAEIAEYVASGEPLNVAGGFTLDGLSAPFITRIEGDPSGIIGLSLPLLRRVVNSLGLSWNSIAKSAVSA</sequence>
<dbReference type="InterPro" id="IPR029001">
    <property type="entry name" value="ITPase-like_fam"/>
</dbReference>
<accession>A0A094R2T2</accession>
<reference evidence="3" key="1">
    <citation type="submission" date="2014-06" db="EMBL/GenBank/DDBJ databases">
        <title>Key roles for freshwater Actinobacteria revealed by deep metagenomic sequencing.</title>
        <authorList>
            <person name="Ghai R."/>
            <person name="Mizuno C.M."/>
            <person name="Picazo A."/>
            <person name="Camacho A."/>
            <person name="Rodriguez-Valera F."/>
        </authorList>
    </citation>
    <scope>NUCLEOTIDE SEQUENCE</scope>
</reference>
<protein>
    <recommendedName>
        <fullName evidence="4">Septum formation protein Maf</fullName>
    </recommendedName>
</protein>
<dbReference type="CDD" id="cd00555">
    <property type="entry name" value="Maf"/>
    <property type="match status" value="1"/>
</dbReference>
<dbReference type="PANTHER" id="PTHR43213">
    <property type="entry name" value="BIFUNCTIONAL DTTP/UTP PYROPHOSPHATASE/METHYLTRANSFERASE PROTEIN-RELATED"/>
    <property type="match status" value="1"/>
</dbReference>